<reference evidence="6 7" key="1">
    <citation type="submission" date="2021-06" db="EMBL/GenBank/DDBJ databases">
        <title>Caerostris extrusa draft genome.</title>
        <authorList>
            <person name="Kono N."/>
            <person name="Arakawa K."/>
        </authorList>
    </citation>
    <scope>NUCLEOTIDE SEQUENCE [LARGE SCALE GENOMIC DNA]</scope>
</reference>
<dbReference type="PANTHER" id="PTHR11475:SF4">
    <property type="entry name" value="CHORION PEROXIDASE"/>
    <property type="match status" value="1"/>
</dbReference>
<feature type="binding site" description="axial binding residue" evidence="5">
    <location>
        <position position="100"/>
    </location>
    <ligand>
        <name>heme b</name>
        <dbReference type="ChEBI" id="CHEBI:60344"/>
    </ligand>
    <ligandPart>
        <name>Fe</name>
        <dbReference type="ChEBI" id="CHEBI:18248"/>
    </ligandPart>
</feature>
<sequence>MPLMALHTLWLREHNRLADVLHSINPTWDDEQLFQESRRILIAELQHITYREFLPLIFGDELMKQYGLHIDETRRYDGYDEMINPGIHNSFAAAAFRFGHALVRNSVELRDGNYKLIDNILLRETYLNPNVLYDRGFDYVIRGMIRGRLMQRFNQNHGYDLTAISVLRGRDHGIPSYLKWREFCKLPVANSWKELKQYMKKDYVKTFSDIYDSVEDIDLIPGGLGEKHVEGALLGPTYICLLGKQFSALRKGDRFWFENQNQPGSFNRDQLKEIYKTSISRILCDNSDGIQTVQKFPFQMPSRENHLLSCEDIPKIDMEAWRE</sequence>
<proteinExistence type="predicted"/>
<evidence type="ECO:0000256" key="5">
    <source>
        <dbReference type="PIRSR" id="PIRSR619791-2"/>
    </source>
</evidence>
<keyword evidence="4" id="KW-0325">Glycoprotein</keyword>
<keyword evidence="5" id="KW-0349">Heme</keyword>
<dbReference type="SUPFAM" id="SSF48113">
    <property type="entry name" value="Heme-dependent peroxidases"/>
    <property type="match status" value="1"/>
</dbReference>
<name>A0AAV4YAQ7_CAEEX</name>
<comment type="subcellular location">
    <subcellularLocation>
        <location evidence="1">Secreted</location>
    </subcellularLocation>
</comment>
<dbReference type="GO" id="GO:0005576">
    <property type="term" value="C:extracellular region"/>
    <property type="evidence" value="ECO:0007669"/>
    <property type="project" value="UniProtKB-SubCell"/>
</dbReference>
<evidence type="ECO:0000313" key="7">
    <source>
        <dbReference type="Proteomes" id="UP001054945"/>
    </source>
</evidence>
<dbReference type="GO" id="GO:0006979">
    <property type="term" value="P:response to oxidative stress"/>
    <property type="evidence" value="ECO:0007669"/>
    <property type="project" value="InterPro"/>
</dbReference>
<comment type="caution">
    <text evidence="6">The sequence shown here is derived from an EMBL/GenBank/DDBJ whole genome shotgun (WGS) entry which is preliminary data.</text>
</comment>
<dbReference type="InterPro" id="IPR010255">
    <property type="entry name" value="Haem_peroxidase_sf"/>
</dbReference>
<dbReference type="PANTHER" id="PTHR11475">
    <property type="entry name" value="OXIDASE/PEROXIDASE"/>
    <property type="match status" value="1"/>
</dbReference>
<gene>
    <name evidence="6" type="primary">Pxdn</name>
    <name evidence="6" type="ORF">CEXT_298761</name>
</gene>
<organism evidence="6 7">
    <name type="scientific">Caerostris extrusa</name>
    <name type="common">Bark spider</name>
    <name type="synonym">Caerostris bankana</name>
    <dbReference type="NCBI Taxonomy" id="172846"/>
    <lineage>
        <taxon>Eukaryota</taxon>
        <taxon>Metazoa</taxon>
        <taxon>Ecdysozoa</taxon>
        <taxon>Arthropoda</taxon>
        <taxon>Chelicerata</taxon>
        <taxon>Arachnida</taxon>
        <taxon>Araneae</taxon>
        <taxon>Araneomorphae</taxon>
        <taxon>Entelegynae</taxon>
        <taxon>Araneoidea</taxon>
        <taxon>Araneidae</taxon>
        <taxon>Caerostris</taxon>
    </lineage>
</organism>
<dbReference type="Pfam" id="PF03098">
    <property type="entry name" value="An_peroxidase"/>
    <property type="match status" value="1"/>
</dbReference>
<dbReference type="GO" id="GO:0020037">
    <property type="term" value="F:heme binding"/>
    <property type="evidence" value="ECO:0007669"/>
    <property type="project" value="InterPro"/>
</dbReference>
<dbReference type="InterPro" id="IPR019791">
    <property type="entry name" value="Haem_peroxidase_animal"/>
</dbReference>
<protein>
    <submittedName>
        <fullName evidence="6">Peroxidasin homolog</fullName>
    </submittedName>
</protein>
<keyword evidence="3" id="KW-0575">Peroxidase</keyword>
<accession>A0AAV4YAQ7</accession>
<evidence type="ECO:0000256" key="1">
    <source>
        <dbReference type="ARBA" id="ARBA00004613"/>
    </source>
</evidence>
<evidence type="ECO:0000256" key="2">
    <source>
        <dbReference type="ARBA" id="ARBA00022525"/>
    </source>
</evidence>
<keyword evidence="7" id="KW-1185">Reference proteome</keyword>
<dbReference type="Proteomes" id="UP001054945">
    <property type="component" value="Unassembled WGS sequence"/>
</dbReference>
<dbReference type="InterPro" id="IPR037120">
    <property type="entry name" value="Haem_peroxidase_sf_animal"/>
</dbReference>
<evidence type="ECO:0000256" key="3">
    <source>
        <dbReference type="ARBA" id="ARBA00022559"/>
    </source>
</evidence>
<dbReference type="GO" id="GO:0004601">
    <property type="term" value="F:peroxidase activity"/>
    <property type="evidence" value="ECO:0007669"/>
    <property type="project" value="UniProtKB-KW"/>
</dbReference>
<dbReference type="Gene3D" id="1.10.640.10">
    <property type="entry name" value="Haem peroxidase domain superfamily, animal type"/>
    <property type="match status" value="1"/>
</dbReference>
<keyword evidence="2" id="KW-0964">Secreted</keyword>
<dbReference type="CDD" id="cd09823">
    <property type="entry name" value="peroxinectin_like"/>
    <property type="match status" value="1"/>
</dbReference>
<dbReference type="GO" id="GO:0046872">
    <property type="term" value="F:metal ion binding"/>
    <property type="evidence" value="ECO:0007669"/>
    <property type="project" value="UniProtKB-KW"/>
</dbReference>
<dbReference type="PROSITE" id="PS50292">
    <property type="entry name" value="PEROXIDASE_3"/>
    <property type="match status" value="1"/>
</dbReference>
<keyword evidence="3" id="KW-0560">Oxidoreductase</keyword>
<evidence type="ECO:0000313" key="6">
    <source>
        <dbReference type="EMBL" id="GIZ04218.1"/>
    </source>
</evidence>
<keyword evidence="5" id="KW-0479">Metal-binding</keyword>
<dbReference type="PRINTS" id="PR00457">
    <property type="entry name" value="ANPEROXIDASE"/>
</dbReference>
<evidence type="ECO:0000256" key="4">
    <source>
        <dbReference type="ARBA" id="ARBA00023180"/>
    </source>
</evidence>
<keyword evidence="5" id="KW-0408">Iron</keyword>
<dbReference type="AlphaFoldDB" id="A0AAV4YAQ7"/>
<dbReference type="EMBL" id="BPLR01019051">
    <property type="protein sequence ID" value="GIZ04218.1"/>
    <property type="molecule type" value="Genomic_DNA"/>
</dbReference>